<dbReference type="AlphaFoldDB" id="A0A0C3K7I3"/>
<organism evidence="2 3">
    <name type="scientific">Pisolithus tinctorius Marx 270</name>
    <dbReference type="NCBI Taxonomy" id="870435"/>
    <lineage>
        <taxon>Eukaryota</taxon>
        <taxon>Fungi</taxon>
        <taxon>Dikarya</taxon>
        <taxon>Basidiomycota</taxon>
        <taxon>Agaricomycotina</taxon>
        <taxon>Agaricomycetes</taxon>
        <taxon>Agaricomycetidae</taxon>
        <taxon>Boletales</taxon>
        <taxon>Sclerodermatineae</taxon>
        <taxon>Pisolithaceae</taxon>
        <taxon>Pisolithus</taxon>
    </lineage>
</organism>
<gene>
    <name evidence="2" type="ORF">M404DRAFT_999717</name>
</gene>
<evidence type="ECO:0000313" key="3">
    <source>
        <dbReference type="Proteomes" id="UP000054217"/>
    </source>
</evidence>
<keyword evidence="3" id="KW-1185">Reference proteome</keyword>
<evidence type="ECO:0000313" key="2">
    <source>
        <dbReference type="EMBL" id="KIO05572.1"/>
    </source>
</evidence>
<dbReference type="InParanoid" id="A0A0C3K7I3"/>
<dbReference type="EMBL" id="KN831966">
    <property type="protein sequence ID" value="KIO05572.1"/>
    <property type="molecule type" value="Genomic_DNA"/>
</dbReference>
<reference evidence="3" key="2">
    <citation type="submission" date="2015-01" db="EMBL/GenBank/DDBJ databases">
        <title>Evolutionary Origins and Diversification of the Mycorrhizal Mutualists.</title>
        <authorList>
            <consortium name="DOE Joint Genome Institute"/>
            <consortium name="Mycorrhizal Genomics Consortium"/>
            <person name="Kohler A."/>
            <person name="Kuo A."/>
            <person name="Nagy L.G."/>
            <person name="Floudas D."/>
            <person name="Copeland A."/>
            <person name="Barry K.W."/>
            <person name="Cichocki N."/>
            <person name="Veneault-Fourrey C."/>
            <person name="LaButti K."/>
            <person name="Lindquist E.A."/>
            <person name="Lipzen A."/>
            <person name="Lundell T."/>
            <person name="Morin E."/>
            <person name="Murat C."/>
            <person name="Riley R."/>
            <person name="Ohm R."/>
            <person name="Sun H."/>
            <person name="Tunlid A."/>
            <person name="Henrissat B."/>
            <person name="Grigoriev I.V."/>
            <person name="Hibbett D.S."/>
            <person name="Martin F."/>
        </authorList>
    </citation>
    <scope>NUCLEOTIDE SEQUENCE [LARGE SCALE GENOMIC DNA]</scope>
    <source>
        <strain evidence="3">Marx 270</strain>
    </source>
</reference>
<dbReference type="Proteomes" id="UP000054217">
    <property type="component" value="Unassembled WGS sequence"/>
</dbReference>
<accession>A0A0C3K7I3</accession>
<name>A0A0C3K7I3_PISTI</name>
<proteinExistence type="predicted"/>
<reference evidence="2 3" key="1">
    <citation type="submission" date="2014-04" db="EMBL/GenBank/DDBJ databases">
        <authorList>
            <consortium name="DOE Joint Genome Institute"/>
            <person name="Kuo A."/>
            <person name="Kohler A."/>
            <person name="Costa M.D."/>
            <person name="Nagy L.G."/>
            <person name="Floudas D."/>
            <person name="Copeland A."/>
            <person name="Barry K.W."/>
            <person name="Cichocki N."/>
            <person name="Veneault-Fourrey C."/>
            <person name="LaButti K."/>
            <person name="Lindquist E.A."/>
            <person name="Lipzen A."/>
            <person name="Lundell T."/>
            <person name="Morin E."/>
            <person name="Murat C."/>
            <person name="Sun H."/>
            <person name="Tunlid A."/>
            <person name="Henrissat B."/>
            <person name="Grigoriev I.V."/>
            <person name="Hibbett D.S."/>
            <person name="Martin F."/>
            <person name="Nordberg H.P."/>
            <person name="Cantor M.N."/>
            <person name="Hua S.X."/>
        </authorList>
    </citation>
    <scope>NUCLEOTIDE SEQUENCE [LARGE SCALE GENOMIC DNA]</scope>
    <source>
        <strain evidence="2 3">Marx 270</strain>
    </source>
</reference>
<dbReference type="HOGENOM" id="CLU_1540690_0_0_1"/>
<protein>
    <submittedName>
        <fullName evidence="2">Uncharacterized protein</fullName>
    </submittedName>
</protein>
<sequence>MANPGMLPAATAYTPTFTPMPGLSRPMPCIQAQNLSNSSTPHRIKCPSLCFTDAFWPPSLVVVPDPSLFPAEGAYTHLFPPTSGQSFPTPITQTQNLFTKSTLPTPSNPPTPSALQRSKHAVSPLPTTPSTKRTCGRQVPVSLGGNPVRMENPIARPSSVPMPLAGGHLSVESR</sequence>
<feature type="region of interest" description="Disordered" evidence="1">
    <location>
        <begin position="99"/>
        <end position="174"/>
    </location>
</feature>
<evidence type="ECO:0000256" key="1">
    <source>
        <dbReference type="SAM" id="MobiDB-lite"/>
    </source>
</evidence>